<evidence type="ECO:0000313" key="1">
    <source>
        <dbReference type="EMBL" id="TWI50438.1"/>
    </source>
</evidence>
<name>A0A562Q1C0_9PSED</name>
<keyword evidence="2" id="KW-1185">Reference proteome</keyword>
<dbReference type="Proteomes" id="UP000316905">
    <property type="component" value="Unassembled WGS sequence"/>
</dbReference>
<evidence type="ECO:0000313" key="2">
    <source>
        <dbReference type="Proteomes" id="UP000316905"/>
    </source>
</evidence>
<comment type="caution">
    <text evidence="1">The sequence shown here is derived from an EMBL/GenBank/DDBJ whole genome shotgun (WGS) entry which is preliminary data.</text>
</comment>
<protein>
    <submittedName>
        <fullName evidence="1">Uncharacterized protein</fullName>
    </submittedName>
</protein>
<gene>
    <name evidence="1" type="ORF">IQ22_03828</name>
</gene>
<proteinExistence type="predicted"/>
<dbReference type="AlphaFoldDB" id="A0A562Q1C0"/>
<sequence>MVGFALGTFDSHKGVLIAGSPHRDQQFELPTLMRTARRTAAPHFG</sequence>
<dbReference type="EMBL" id="VLKY01000015">
    <property type="protein sequence ID" value="TWI50438.1"/>
    <property type="molecule type" value="Genomic_DNA"/>
</dbReference>
<accession>A0A562Q1C0</accession>
<reference evidence="1 2" key="1">
    <citation type="journal article" date="2015" name="Stand. Genomic Sci.">
        <title>Genomic Encyclopedia of Bacterial and Archaeal Type Strains, Phase III: the genomes of soil and plant-associated and newly described type strains.</title>
        <authorList>
            <person name="Whitman W.B."/>
            <person name="Woyke T."/>
            <person name="Klenk H.P."/>
            <person name="Zhou Y."/>
            <person name="Lilburn T.G."/>
            <person name="Beck B.J."/>
            <person name="De Vos P."/>
            <person name="Vandamme P."/>
            <person name="Eisen J.A."/>
            <person name="Garrity G."/>
            <person name="Hugenholtz P."/>
            <person name="Kyrpides N.C."/>
        </authorList>
    </citation>
    <scope>NUCLEOTIDE SEQUENCE [LARGE SCALE GENOMIC DNA]</scope>
    <source>
        <strain evidence="1 2">CGMCC 1.6858</strain>
    </source>
</reference>
<organism evidence="1 2">
    <name type="scientific">Pseudomonas duriflava</name>
    <dbReference type="NCBI Taxonomy" id="459528"/>
    <lineage>
        <taxon>Bacteria</taxon>
        <taxon>Pseudomonadati</taxon>
        <taxon>Pseudomonadota</taxon>
        <taxon>Gammaproteobacteria</taxon>
        <taxon>Pseudomonadales</taxon>
        <taxon>Pseudomonadaceae</taxon>
        <taxon>Pseudomonas</taxon>
    </lineage>
</organism>